<keyword evidence="10" id="KW-0472">Membrane</keyword>
<comment type="cofactor">
    <cofactor evidence="7">
        <name>heme</name>
        <dbReference type="ChEBI" id="CHEBI:30413"/>
    </cofactor>
</comment>
<dbReference type="SUPFAM" id="SSF56634">
    <property type="entry name" value="Heme-dependent catalase-like"/>
    <property type="match status" value="1"/>
</dbReference>
<dbReference type="InterPro" id="IPR011614">
    <property type="entry name" value="Catalase_core"/>
</dbReference>
<protein>
    <recommendedName>
        <fullName evidence="7">Catalase-related peroxidase</fullName>
        <ecNumber evidence="7">1.11.1.-</ecNumber>
    </recommendedName>
</protein>
<proteinExistence type="inferred from homology"/>
<keyword evidence="6 7" id="KW-0408">Iron</keyword>
<accession>A0A0R0BLS6</accession>
<dbReference type="OrthoDB" id="255727at2"/>
<dbReference type="PANTHER" id="PTHR11465">
    <property type="entry name" value="CATALASE"/>
    <property type="match status" value="1"/>
</dbReference>
<dbReference type="InterPro" id="IPR024168">
    <property type="entry name" value="Catalase_SrpA-type_pred"/>
</dbReference>
<keyword evidence="13" id="KW-1185">Reference proteome</keyword>
<evidence type="ECO:0000256" key="2">
    <source>
        <dbReference type="ARBA" id="ARBA00022559"/>
    </source>
</evidence>
<reference evidence="12 13" key="1">
    <citation type="submission" date="2015-05" db="EMBL/GenBank/DDBJ databases">
        <title>Genome sequencing and analysis of members of genus Stenotrophomonas.</title>
        <authorList>
            <person name="Patil P.P."/>
            <person name="Midha S."/>
            <person name="Patil P.B."/>
        </authorList>
    </citation>
    <scope>NUCLEOTIDE SEQUENCE [LARGE SCALE GENOMIC DNA]</scope>
    <source>
        <strain evidence="12 13">DSM 17805</strain>
    </source>
</reference>
<keyword evidence="4 7" id="KW-0479">Metal-binding</keyword>
<evidence type="ECO:0000256" key="7">
    <source>
        <dbReference type="PIRNR" id="PIRNR000296"/>
    </source>
</evidence>
<dbReference type="PATRIC" id="fig|266128.3.peg.122"/>
<feature type="transmembrane region" description="Helical" evidence="10">
    <location>
        <begin position="12"/>
        <end position="32"/>
    </location>
</feature>
<dbReference type="AlphaFoldDB" id="A0A0R0BLS6"/>
<evidence type="ECO:0000256" key="1">
    <source>
        <dbReference type="ARBA" id="ARBA00005329"/>
    </source>
</evidence>
<dbReference type="RefSeq" id="WP_057665047.1">
    <property type="nucleotide sequence ID" value="NZ_LDJH01000011.1"/>
</dbReference>
<dbReference type="EC" id="1.11.1.-" evidence="7"/>
<feature type="domain" description="Catalase core" evidence="11">
    <location>
        <begin position="8"/>
        <end position="352"/>
    </location>
</feature>
<dbReference type="EMBL" id="LDJH01000011">
    <property type="protein sequence ID" value="KRG58268.1"/>
    <property type="molecule type" value="Genomic_DNA"/>
</dbReference>
<keyword evidence="10" id="KW-0812">Transmembrane</keyword>
<keyword evidence="5 7" id="KW-0560">Oxidoreductase</keyword>
<dbReference type="Proteomes" id="UP000051254">
    <property type="component" value="Unassembled WGS sequence"/>
</dbReference>
<dbReference type="GO" id="GO:0042744">
    <property type="term" value="P:hydrogen peroxide catabolic process"/>
    <property type="evidence" value="ECO:0007669"/>
    <property type="project" value="TreeGrafter"/>
</dbReference>
<evidence type="ECO:0000313" key="13">
    <source>
        <dbReference type="Proteomes" id="UP000051254"/>
    </source>
</evidence>
<evidence type="ECO:0000256" key="9">
    <source>
        <dbReference type="PIRSR" id="PIRSR000296-2"/>
    </source>
</evidence>
<evidence type="ECO:0000256" key="3">
    <source>
        <dbReference type="ARBA" id="ARBA00022617"/>
    </source>
</evidence>
<dbReference type="PROSITE" id="PS51402">
    <property type="entry name" value="CATALASE_3"/>
    <property type="match status" value="1"/>
</dbReference>
<evidence type="ECO:0000256" key="5">
    <source>
        <dbReference type="ARBA" id="ARBA00023002"/>
    </source>
</evidence>
<evidence type="ECO:0000256" key="6">
    <source>
        <dbReference type="ARBA" id="ARBA00023004"/>
    </source>
</evidence>
<dbReference type="InterPro" id="IPR018028">
    <property type="entry name" value="Catalase"/>
</dbReference>
<feature type="binding site" description="axial binding residue" evidence="9">
    <location>
        <position position="333"/>
    </location>
    <ligand>
        <name>heme</name>
        <dbReference type="ChEBI" id="CHEBI:30413"/>
    </ligand>
    <ligandPart>
        <name>Fe</name>
        <dbReference type="ChEBI" id="CHEBI:18248"/>
    </ligandPart>
</feature>
<comment type="function">
    <text evidence="7">Has an organic peroxide-dependent peroxidase activity.</text>
</comment>
<dbReference type="SMART" id="SM01060">
    <property type="entry name" value="Catalase"/>
    <property type="match status" value="1"/>
</dbReference>
<organism evidence="12 13">
    <name type="scientific">Stenotrophomonas koreensis</name>
    <dbReference type="NCBI Taxonomy" id="266128"/>
    <lineage>
        <taxon>Bacteria</taxon>
        <taxon>Pseudomonadati</taxon>
        <taxon>Pseudomonadota</taxon>
        <taxon>Gammaproteobacteria</taxon>
        <taxon>Lysobacterales</taxon>
        <taxon>Lysobacteraceae</taxon>
        <taxon>Stenotrophomonas</taxon>
    </lineage>
</organism>
<dbReference type="Gene3D" id="1.20.1280.120">
    <property type="match status" value="1"/>
</dbReference>
<dbReference type="Pfam" id="PF00199">
    <property type="entry name" value="Catalase"/>
    <property type="match status" value="1"/>
</dbReference>
<comment type="similarity">
    <text evidence="1 7">Belongs to the catalase family.</text>
</comment>
<dbReference type="GO" id="GO:0005737">
    <property type="term" value="C:cytoplasm"/>
    <property type="evidence" value="ECO:0007669"/>
    <property type="project" value="TreeGrafter"/>
</dbReference>
<dbReference type="GO" id="GO:0046872">
    <property type="term" value="F:metal ion binding"/>
    <property type="evidence" value="ECO:0007669"/>
    <property type="project" value="UniProtKB-KW"/>
</dbReference>
<dbReference type="InterPro" id="IPR020835">
    <property type="entry name" value="Catalase_sf"/>
</dbReference>
<dbReference type="CDD" id="cd08153">
    <property type="entry name" value="srpA_like"/>
    <property type="match status" value="1"/>
</dbReference>
<dbReference type="Gene3D" id="2.40.180.10">
    <property type="entry name" value="Catalase core domain"/>
    <property type="match status" value="1"/>
</dbReference>
<keyword evidence="3 7" id="KW-0349">Heme</keyword>
<name>A0A0R0BLS6_9GAMM</name>
<dbReference type="STRING" id="266128.ABB25_06290"/>
<dbReference type="GO" id="GO:0020037">
    <property type="term" value="F:heme binding"/>
    <property type="evidence" value="ECO:0007669"/>
    <property type="project" value="InterPro"/>
</dbReference>
<feature type="active site" evidence="8">
    <location>
        <position position="63"/>
    </location>
</feature>
<keyword evidence="2 7" id="KW-0575">Peroxidase</keyword>
<dbReference type="GO" id="GO:0042542">
    <property type="term" value="P:response to hydrogen peroxide"/>
    <property type="evidence" value="ECO:0007669"/>
    <property type="project" value="TreeGrafter"/>
</dbReference>
<comment type="caution">
    <text evidence="12">The sequence shown here is derived from an EMBL/GenBank/DDBJ whole genome shotgun (WGS) entry which is preliminary data.</text>
</comment>
<gene>
    <name evidence="12" type="ORF">ABB25_06290</name>
</gene>
<evidence type="ECO:0000256" key="4">
    <source>
        <dbReference type="ARBA" id="ARBA00022723"/>
    </source>
</evidence>
<evidence type="ECO:0000313" key="12">
    <source>
        <dbReference type="EMBL" id="KRG58268.1"/>
    </source>
</evidence>
<sequence>MSPPPLSTRQRLGRTAAIGALLAAAAGGLLYLSDRLGPARQARQFIDTLEASGARHAGYRRAHSHGVCVSGWFEPRPALAQLSRAAMFTQTRIPAQGRLSIGGGGPEAAEAAARVRSLALQLTGEDGQQWRLAMNSFPFFAMPSAEAFLEQVRAQTPDPATGKPDPAAIAALQARYPSARAFAQWARTAPWTDSWANTGYNGIHTFYFVDADGQRTPLRWSFVPLAEAQSMSEQQRQQAPANYLSTELAGRLAQGPVGWTLQLQLAEPGDVLEDPSIAWPQERRTVDAGTLWIDAMQPQQGGYCDGVNFDPTVVPDGIAISADPILAARSAVYAQSWNRRLQEQRQAAEDTP</sequence>
<keyword evidence="10" id="KW-1133">Transmembrane helix</keyword>
<evidence type="ECO:0000256" key="10">
    <source>
        <dbReference type="SAM" id="Phobius"/>
    </source>
</evidence>
<evidence type="ECO:0000256" key="8">
    <source>
        <dbReference type="PIRSR" id="PIRSR000296-1"/>
    </source>
</evidence>
<evidence type="ECO:0000259" key="11">
    <source>
        <dbReference type="SMART" id="SM01060"/>
    </source>
</evidence>
<dbReference type="GO" id="GO:0004096">
    <property type="term" value="F:catalase activity"/>
    <property type="evidence" value="ECO:0007669"/>
    <property type="project" value="InterPro"/>
</dbReference>
<dbReference type="PANTHER" id="PTHR11465:SF9">
    <property type="entry name" value="CATALASE"/>
    <property type="match status" value="1"/>
</dbReference>
<dbReference type="PIRSF" id="PIRSF000296">
    <property type="entry name" value="SrpA"/>
    <property type="match status" value="1"/>
</dbReference>